<feature type="domain" description="Aminoglycoside phosphotransferase" evidence="8">
    <location>
        <begin position="171"/>
        <end position="268"/>
    </location>
</feature>
<keyword evidence="5" id="KW-0547">Nucleotide-binding</keyword>
<comment type="similarity">
    <text evidence="1">Belongs to the methylthioribose kinase family.</text>
</comment>
<dbReference type="SUPFAM" id="SSF56112">
    <property type="entry name" value="Protein kinase-like (PK-like)"/>
    <property type="match status" value="1"/>
</dbReference>
<dbReference type="EC" id="2.7.1.100" evidence="3"/>
<reference evidence="9 10" key="1">
    <citation type="journal article" date="2015" name="Proc. Natl. Acad. Sci. U.S.A.">
        <title>The resurrection genome of Boea hygrometrica: A blueprint for survival of dehydration.</title>
        <authorList>
            <person name="Xiao L."/>
            <person name="Yang G."/>
            <person name="Zhang L."/>
            <person name="Yang X."/>
            <person name="Zhao S."/>
            <person name="Ji Z."/>
            <person name="Zhou Q."/>
            <person name="Hu M."/>
            <person name="Wang Y."/>
            <person name="Chen M."/>
            <person name="Xu Y."/>
            <person name="Jin H."/>
            <person name="Xiao X."/>
            <person name="Hu G."/>
            <person name="Bao F."/>
            <person name="Hu Y."/>
            <person name="Wan P."/>
            <person name="Li L."/>
            <person name="Deng X."/>
            <person name="Kuang T."/>
            <person name="Xiang C."/>
            <person name="Zhu J.K."/>
            <person name="Oliver M.J."/>
            <person name="He Y."/>
        </authorList>
    </citation>
    <scope>NUCLEOTIDE SEQUENCE [LARGE SCALE GENOMIC DNA]</scope>
    <source>
        <strain evidence="10">cv. XS01</strain>
    </source>
</reference>
<name>A0A2Z7CFZ8_9LAMI</name>
<dbReference type="AlphaFoldDB" id="A0A2Z7CFZ8"/>
<proteinExistence type="inferred from homology"/>
<evidence type="ECO:0000256" key="1">
    <source>
        <dbReference type="ARBA" id="ARBA00010165"/>
    </source>
</evidence>
<dbReference type="GO" id="GO:0009086">
    <property type="term" value="P:methionine biosynthetic process"/>
    <property type="evidence" value="ECO:0007669"/>
    <property type="project" value="InterPro"/>
</dbReference>
<evidence type="ECO:0000256" key="3">
    <source>
        <dbReference type="ARBA" id="ARBA00012128"/>
    </source>
</evidence>
<gene>
    <name evidence="9" type="ORF">F511_10671</name>
</gene>
<evidence type="ECO:0000256" key="2">
    <source>
        <dbReference type="ARBA" id="ARBA00011738"/>
    </source>
</evidence>
<dbReference type="Gene3D" id="3.90.1200.10">
    <property type="match status" value="1"/>
</dbReference>
<evidence type="ECO:0000313" key="9">
    <source>
        <dbReference type="EMBL" id="KZV45981.1"/>
    </source>
</evidence>
<dbReference type="Proteomes" id="UP000250235">
    <property type="component" value="Unassembled WGS sequence"/>
</dbReference>
<dbReference type="InterPro" id="IPR002575">
    <property type="entry name" value="Aminoglycoside_PTrfase"/>
</dbReference>
<dbReference type="InterPro" id="IPR009212">
    <property type="entry name" value="Methylthioribose_kinase"/>
</dbReference>
<dbReference type="EMBL" id="KQ995736">
    <property type="protein sequence ID" value="KZV45981.1"/>
    <property type="molecule type" value="Genomic_DNA"/>
</dbReference>
<dbReference type="InterPro" id="IPR011009">
    <property type="entry name" value="Kinase-like_dom_sf"/>
</dbReference>
<keyword evidence="7" id="KW-0067">ATP-binding</keyword>
<evidence type="ECO:0000259" key="8">
    <source>
        <dbReference type="Pfam" id="PF01636"/>
    </source>
</evidence>
<dbReference type="GO" id="GO:0046522">
    <property type="term" value="F:S-methyl-5-thioribose kinase activity"/>
    <property type="evidence" value="ECO:0007669"/>
    <property type="project" value="UniProtKB-EC"/>
</dbReference>
<evidence type="ECO:0000313" key="10">
    <source>
        <dbReference type="Proteomes" id="UP000250235"/>
    </source>
</evidence>
<dbReference type="PANTHER" id="PTHR34273">
    <property type="entry name" value="METHYLTHIORIBOSE KINASE"/>
    <property type="match status" value="1"/>
</dbReference>
<evidence type="ECO:0000256" key="4">
    <source>
        <dbReference type="ARBA" id="ARBA00022679"/>
    </source>
</evidence>
<comment type="subunit">
    <text evidence="2">Homodimer.</text>
</comment>
<keyword evidence="6 9" id="KW-0418">Kinase</keyword>
<keyword evidence="10" id="KW-1185">Reference proteome</keyword>
<evidence type="ECO:0000256" key="7">
    <source>
        <dbReference type="ARBA" id="ARBA00022840"/>
    </source>
</evidence>
<dbReference type="PANTHER" id="PTHR34273:SF2">
    <property type="entry name" value="METHYLTHIORIBOSE KINASE"/>
    <property type="match status" value="1"/>
</dbReference>
<dbReference type="OrthoDB" id="2461at2759"/>
<dbReference type="Pfam" id="PF01636">
    <property type="entry name" value="APH"/>
    <property type="match status" value="1"/>
</dbReference>
<sequence length="418" mass="47899">MAFDGFRPLDEKILVEYLKATPSLAAKLGNKFDGFEIKEVGDGNLNFVYIVIAPGGSCVIKQALPYIRCIGESWPMTQDRAYFESSTLQEHGRLCPEHVPEVYHFDRTMCLIGMRYLEPPHIILRKGLIAGIEYPLLAEHMSGYMAKTLFYTSLLYLTTTNHKISRYCGNVELCKHTEQVIFSDPYKVSEYNRWTTPYLDADAEAIRVDNILKLEIAELKSKFSERVQALIHGDLHTGSVMVTTESTQVIDPEFSFYGPMGFDVGAFIGNLILSYFSQDGHSNEGADRKLYKVWILKTISETWNLFHTKFTALWDKHKDGPGEAYLLEIYNNLDLQLLIKKKYMDDLFHDTLGFGAAKMIRRIVGVAHVEDFEWIKEANKRADCERKALNFAKTLLKDRRQFHNIGEVVSAIELFDTR</sequence>
<organism evidence="9 10">
    <name type="scientific">Dorcoceras hygrometricum</name>
    <dbReference type="NCBI Taxonomy" id="472368"/>
    <lineage>
        <taxon>Eukaryota</taxon>
        <taxon>Viridiplantae</taxon>
        <taxon>Streptophyta</taxon>
        <taxon>Embryophyta</taxon>
        <taxon>Tracheophyta</taxon>
        <taxon>Spermatophyta</taxon>
        <taxon>Magnoliopsida</taxon>
        <taxon>eudicotyledons</taxon>
        <taxon>Gunneridae</taxon>
        <taxon>Pentapetalae</taxon>
        <taxon>asterids</taxon>
        <taxon>lamiids</taxon>
        <taxon>Lamiales</taxon>
        <taxon>Gesneriaceae</taxon>
        <taxon>Didymocarpoideae</taxon>
        <taxon>Trichosporeae</taxon>
        <taxon>Loxocarpinae</taxon>
        <taxon>Dorcoceras</taxon>
    </lineage>
</organism>
<dbReference type="PIRSF" id="PIRSF031134">
    <property type="entry name" value="MTRK"/>
    <property type="match status" value="1"/>
</dbReference>
<evidence type="ECO:0000256" key="5">
    <source>
        <dbReference type="ARBA" id="ARBA00022741"/>
    </source>
</evidence>
<evidence type="ECO:0000256" key="6">
    <source>
        <dbReference type="ARBA" id="ARBA00022777"/>
    </source>
</evidence>
<dbReference type="Gene3D" id="3.30.200.20">
    <property type="entry name" value="Phosphorylase Kinase, domain 1"/>
    <property type="match status" value="1"/>
</dbReference>
<dbReference type="GO" id="GO:0005524">
    <property type="term" value="F:ATP binding"/>
    <property type="evidence" value="ECO:0007669"/>
    <property type="project" value="UniProtKB-KW"/>
</dbReference>
<dbReference type="NCBIfam" id="TIGR01767">
    <property type="entry name" value="MTRK"/>
    <property type="match status" value="1"/>
</dbReference>
<accession>A0A2Z7CFZ8</accession>
<protein>
    <recommendedName>
        <fullName evidence="3">S-methyl-5-thioribose kinase</fullName>
        <ecNumber evidence="3">2.7.1.100</ecNumber>
    </recommendedName>
</protein>
<keyword evidence="4" id="KW-0808">Transferase</keyword>